<dbReference type="AlphaFoldDB" id="A0A495XYW8"/>
<name>A0A495XYW8_9MICO</name>
<protein>
    <submittedName>
        <fullName evidence="2">Uncharacterized protein</fullName>
    </submittedName>
</protein>
<gene>
    <name evidence="2" type="ORF">DFJ68_2598</name>
</gene>
<accession>A0A495XYW8</accession>
<dbReference type="Proteomes" id="UP000278440">
    <property type="component" value="Unassembled WGS sequence"/>
</dbReference>
<evidence type="ECO:0000313" key="2">
    <source>
        <dbReference type="EMBL" id="RKT79142.1"/>
    </source>
</evidence>
<organism evidence="2 3">
    <name type="scientific">Terracoccus luteus</name>
    <dbReference type="NCBI Taxonomy" id="53356"/>
    <lineage>
        <taxon>Bacteria</taxon>
        <taxon>Bacillati</taxon>
        <taxon>Actinomycetota</taxon>
        <taxon>Actinomycetes</taxon>
        <taxon>Micrococcales</taxon>
        <taxon>Intrasporangiaceae</taxon>
        <taxon>Terracoccus</taxon>
    </lineage>
</organism>
<dbReference type="EMBL" id="RBXT01000001">
    <property type="protein sequence ID" value="RKT79142.1"/>
    <property type="molecule type" value="Genomic_DNA"/>
</dbReference>
<comment type="caution">
    <text evidence="2">The sequence shown here is derived from an EMBL/GenBank/DDBJ whole genome shotgun (WGS) entry which is preliminary data.</text>
</comment>
<evidence type="ECO:0000313" key="3">
    <source>
        <dbReference type="Proteomes" id="UP000278440"/>
    </source>
</evidence>
<sequence>MDIYQSKLQDDGTVFPPVTPDPPPPPGAPEIVVPEIRVSSTAPEPAAAPTET</sequence>
<keyword evidence="3" id="KW-1185">Reference proteome</keyword>
<feature type="compositionally biased region" description="Pro residues" evidence="1">
    <location>
        <begin position="17"/>
        <end position="28"/>
    </location>
</feature>
<proteinExistence type="predicted"/>
<reference evidence="2 3" key="1">
    <citation type="submission" date="2018-10" db="EMBL/GenBank/DDBJ databases">
        <title>Sequencing the genomes of 1000 actinobacteria strains.</title>
        <authorList>
            <person name="Klenk H.-P."/>
        </authorList>
    </citation>
    <scope>NUCLEOTIDE SEQUENCE [LARGE SCALE GENOMIC DNA]</scope>
    <source>
        <strain evidence="2 3">DSM 44267</strain>
    </source>
</reference>
<evidence type="ECO:0000256" key="1">
    <source>
        <dbReference type="SAM" id="MobiDB-lite"/>
    </source>
</evidence>
<dbReference type="RefSeq" id="WP_170165768.1">
    <property type="nucleotide sequence ID" value="NZ_RBXT01000001.1"/>
</dbReference>
<feature type="region of interest" description="Disordered" evidence="1">
    <location>
        <begin position="1"/>
        <end position="31"/>
    </location>
</feature>